<gene>
    <name evidence="2" type="ORF">JK634_12230</name>
</gene>
<accession>A0A937FJ21</accession>
<protein>
    <submittedName>
        <fullName evidence="2">Uncharacterized protein</fullName>
    </submittedName>
</protein>
<sequence>MNLRKKLSYLFLCLVLLVTSCNIGTYAFLSDKATNSNNSISTGTFPKPIVKLYASVGPIYKNFFTSNKDYESPNYRQWLDNASTFIINDLLNKTSQEPVGSDYNKFQNILSNNSDFINVKNDISTSSFKSWAGEIIKDSSSVNEHGSLMHNIVVIGTPIKEGLNLGKINVNSCGLQIEQQDIFQSIEKKNKDDKMNEYILKRDANELNLANNTNRIITFDYVNGQYVKTGTGTNQNYVPATEADLIIFDIGSEGYSVLPDEKSNPSSLNYLNNLLIGKRVYAKKTGKDLTTPWTGEMKKLVLNGMVPNEDYRCRLDRTECTAIFTYKEYQVSPQKYIVNYLNPKDSTKEITSKNTEINVDEDLNMPSEIFN</sequence>
<feature type="chain" id="PRO_5037190176" evidence="1">
    <location>
        <begin position="28"/>
        <end position="371"/>
    </location>
</feature>
<proteinExistence type="predicted"/>
<name>A0A937FJ21_9CLOT</name>
<dbReference type="AlphaFoldDB" id="A0A937FJ21"/>
<evidence type="ECO:0000313" key="2">
    <source>
        <dbReference type="EMBL" id="MBL4932581.1"/>
    </source>
</evidence>
<evidence type="ECO:0000313" key="3">
    <source>
        <dbReference type="Proteomes" id="UP000623681"/>
    </source>
</evidence>
<comment type="caution">
    <text evidence="2">The sequence shown here is derived from an EMBL/GenBank/DDBJ whole genome shotgun (WGS) entry which is preliminary data.</text>
</comment>
<feature type="signal peptide" evidence="1">
    <location>
        <begin position="1"/>
        <end position="27"/>
    </location>
</feature>
<organism evidence="2 3">
    <name type="scientific">Clostridium paridis</name>
    <dbReference type="NCBI Taxonomy" id="2803863"/>
    <lineage>
        <taxon>Bacteria</taxon>
        <taxon>Bacillati</taxon>
        <taxon>Bacillota</taxon>
        <taxon>Clostridia</taxon>
        <taxon>Eubacteriales</taxon>
        <taxon>Clostridiaceae</taxon>
        <taxon>Clostridium</taxon>
    </lineage>
</organism>
<dbReference type="Proteomes" id="UP000623681">
    <property type="component" value="Unassembled WGS sequence"/>
</dbReference>
<evidence type="ECO:0000256" key="1">
    <source>
        <dbReference type="SAM" id="SignalP"/>
    </source>
</evidence>
<reference evidence="2" key="1">
    <citation type="submission" date="2021-01" db="EMBL/GenBank/DDBJ databases">
        <title>Genome public.</title>
        <authorList>
            <person name="Liu C."/>
            <person name="Sun Q."/>
        </authorList>
    </citation>
    <scope>NUCLEOTIDE SEQUENCE</scope>
    <source>
        <strain evidence="2">YIM B02565</strain>
    </source>
</reference>
<dbReference type="EMBL" id="JAESWA010000022">
    <property type="protein sequence ID" value="MBL4932581.1"/>
    <property type="molecule type" value="Genomic_DNA"/>
</dbReference>
<keyword evidence="1" id="KW-0732">Signal</keyword>
<dbReference type="PROSITE" id="PS51257">
    <property type="entry name" value="PROKAR_LIPOPROTEIN"/>
    <property type="match status" value="1"/>
</dbReference>
<dbReference type="RefSeq" id="WP_202767926.1">
    <property type="nucleotide sequence ID" value="NZ_JAESWA010000022.1"/>
</dbReference>
<keyword evidence="3" id="KW-1185">Reference proteome</keyword>